<keyword evidence="3" id="KW-1185">Reference proteome</keyword>
<feature type="transmembrane region" description="Helical" evidence="1">
    <location>
        <begin position="37"/>
        <end position="56"/>
    </location>
</feature>
<dbReference type="Proteomes" id="UP000789572">
    <property type="component" value="Unassembled WGS sequence"/>
</dbReference>
<comment type="caution">
    <text evidence="2">The sequence shown here is derived from an EMBL/GenBank/DDBJ whole genome shotgun (WGS) entry which is preliminary data.</text>
</comment>
<protein>
    <submittedName>
        <fullName evidence="2">8328_t:CDS:1</fullName>
    </submittedName>
</protein>
<reference evidence="2" key="1">
    <citation type="submission" date="2021-06" db="EMBL/GenBank/DDBJ databases">
        <authorList>
            <person name="Kallberg Y."/>
            <person name="Tangrot J."/>
            <person name="Rosling A."/>
        </authorList>
    </citation>
    <scope>NUCLEOTIDE SEQUENCE</scope>
    <source>
        <strain evidence="2">IA702</strain>
    </source>
</reference>
<keyword evidence="1" id="KW-0812">Transmembrane</keyword>
<dbReference type="AlphaFoldDB" id="A0A9N9FWL6"/>
<evidence type="ECO:0000313" key="3">
    <source>
        <dbReference type="Proteomes" id="UP000789572"/>
    </source>
</evidence>
<proteinExistence type="predicted"/>
<accession>A0A9N9FWL6</accession>
<keyword evidence="1" id="KW-1133">Transmembrane helix</keyword>
<dbReference type="OrthoDB" id="10546469at2759"/>
<sequence length="159" mass="18358">MSSSSTVFTKSVLKTKKKSKIKLLFLVLGRIIKNNPFLFFFCALLAVITAVVNFNIGGNLKNLLLHKEKTLSEQVVKEVEKEEGERIEKKKIKEILNDKADETNKRQKEVKEKIEKVIKGNGSLAKKDAKKIIEDSSIEGRKVYDQKDFEFEFNFFGWR</sequence>
<evidence type="ECO:0000313" key="2">
    <source>
        <dbReference type="EMBL" id="CAG8561374.1"/>
    </source>
</evidence>
<keyword evidence="1" id="KW-0472">Membrane</keyword>
<gene>
    <name evidence="2" type="ORF">POCULU_LOCUS5526</name>
</gene>
<evidence type="ECO:0000256" key="1">
    <source>
        <dbReference type="SAM" id="Phobius"/>
    </source>
</evidence>
<dbReference type="EMBL" id="CAJVPJ010000864">
    <property type="protein sequence ID" value="CAG8561374.1"/>
    <property type="molecule type" value="Genomic_DNA"/>
</dbReference>
<name>A0A9N9FWL6_9GLOM</name>
<organism evidence="2 3">
    <name type="scientific">Paraglomus occultum</name>
    <dbReference type="NCBI Taxonomy" id="144539"/>
    <lineage>
        <taxon>Eukaryota</taxon>
        <taxon>Fungi</taxon>
        <taxon>Fungi incertae sedis</taxon>
        <taxon>Mucoromycota</taxon>
        <taxon>Glomeromycotina</taxon>
        <taxon>Glomeromycetes</taxon>
        <taxon>Paraglomerales</taxon>
        <taxon>Paraglomeraceae</taxon>
        <taxon>Paraglomus</taxon>
    </lineage>
</organism>